<protein>
    <recommendedName>
        <fullName evidence="7">Fe2OG dioxygenase domain-containing protein</fullName>
    </recommendedName>
</protein>
<dbReference type="GO" id="GO:0051213">
    <property type="term" value="F:dioxygenase activity"/>
    <property type="evidence" value="ECO:0007669"/>
    <property type="project" value="UniProtKB-KW"/>
</dbReference>
<dbReference type="SUPFAM" id="SSF51197">
    <property type="entry name" value="Clavaminate synthase-like"/>
    <property type="match status" value="1"/>
</dbReference>
<dbReference type="Gene3D" id="2.60.120.590">
    <property type="entry name" value="Alpha-ketoglutarate-dependent dioxygenase AlkB-like"/>
    <property type="match status" value="1"/>
</dbReference>
<evidence type="ECO:0000313" key="9">
    <source>
        <dbReference type="Proteomes" id="UP001182556"/>
    </source>
</evidence>
<feature type="binding site" evidence="5">
    <location>
        <position position="394"/>
    </location>
    <ligand>
        <name>Fe cation</name>
        <dbReference type="ChEBI" id="CHEBI:24875"/>
        <note>catalytic</note>
    </ligand>
</feature>
<dbReference type="EMBL" id="JAODAN010000002">
    <property type="protein sequence ID" value="KAK1926704.1"/>
    <property type="molecule type" value="Genomic_DNA"/>
</dbReference>
<dbReference type="GO" id="GO:0005737">
    <property type="term" value="C:cytoplasm"/>
    <property type="evidence" value="ECO:0007669"/>
    <property type="project" value="TreeGrafter"/>
</dbReference>
<evidence type="ECO:0000256" key="3">
    <source>
        <dbReference type="ARBA" id="ARBA00023002"/>
    </source>
</evidence>
<dbReference type="InterPro" id="IPR005123">
    <property type="entry name" value="Oxoglu/Fe-dep_dioxygenase_dom"/>
</dbReference>
<reference evidence="8" key="1">
    <citation type="submission" date="2023-02" db="EMBL/GenBank/DDBJ databases">
        <title>Identification and recombinant expression of a fungal hydrolase from Papiliotrema laurentii that hydrolyzes apple cutin and clears colloidal polyester polyurethane.</title>
        <authorList>
            <consortium name="DOE Joint Genome Institute"/>
            <person name="Roman V.A."/>
            <person name="Bojanowski C."/>
            <person name="Crable B.R."/>
            <person name="Wagner D.N."/>
            <person name="Hung C.S."/>
            <person name="Nadeau L.J."/>
            <person name="Schratz L."/>
            <person name="Haridas S."/>
            <person name="Pangilinan J."/>
            <person name="Lipzen A."/>
            <person name="Na H."/>
            <person name="Yan M."/>
            <person name="Ng V."/>
            <person name="Grigoriev I.V."/>
            <person name="Spatafora J.W."/>
            <person name="Barlow D."/>
            <person name="Biffinger J."/>
            <person name="Kelley-Loughnane N."/>
            <person name="Varaljay V.A."/>
            <person name="Crookes-Goodson W.J."/>
        </authorList>
    </citation>
    <scope>NUCLEOTIDE SEQUENCE</scope>
    <source>
        <strain evidence="8">5307AH</strain>
    </source>
</reference>
<dbReference type="GO" id="GO:0005634">
    <property type="term" value="C:nucleus"/>
    <property type="evidence" value="ECO:0007669"/>
    <property type="project" value="TreeGrafter"/>
</dbReference>
<feature type="region of interest" description="Disordered" evidence="6">
    <location>
        <begin position="1"/>
        <end position="41"/>
    </location>
</feature>
<name>A0AAD9FV05_PAPLA</name>
<dbReference type="InterPro" id="IPR037151">
    <property type="entry name" value="AlkB-like_sf"/>
</dbReference>
<evidence type="ECO:0000313" key="8">
    <source>
        <dbReference type="EMBL" id="KAK1926704.1"/>
    </source>
</evidence>
<organism evidence="8 9">
    <name type="scientific">Papiliotrema laurentii</name>
    <name type="common">Cryptococcus laurentii</name>
    <dbReference type="NCBI Taxonomy" id="5418"/>
    <lineage>
        <taxon>Eukaryota</taxon>
        <taxon>Fungi</taxon>
        <taxon>Dikarya</taxon>
        <taxon>Basidiomycota</taxon>
        <taxon>Agaricomycotina</taxon>
        <taxon>Tremellomycetes</taxon>
        <taxon>Tremellales</taxon>
        <taxon>Rhynchogastremaceae</taxon>
        <taxon>Papiliotrema</taxon>
    </lineage>
</organism>
<keyword evidence="4 5" id="KW-0408">Iron</keyword>
<keyword evidence="1 5" id="KW-0479">Metal-binding</keyword>
<feature type="compositionally biased region" description="Low complexity" evidence="6">
    <location>
        <begin position="203"/>
        <end position="215"/>
    </location>
</feature>
<gene>
    <name evidence="8" type="ORF">DB88DRAFT_482734</name>
</gene>
<dbReference type="PROSITE" id="PS51471">
    <property type="entry name" value="FE2OG_OXY"/>
    <property type="match status" value="1"/>
</dbReference>
<feature type="compositionally biased region" description="Polar residues" evidence="6">
    <location>
        <begin position="1"/>
        <end position="14"/>
    </location>
</feature>
<dbReference type="Proteomes" id="UP001182556">
    <property type="component" value="Unassembled WGS sequence"/>
</dbReference>
<dbReference type="InterPro" id="IPR004574">
    <property type="entry name" value="Alkb"/>
</dbReference>
<sequence length="446" mass="50233">MPIKENMSSVTNQRGDMKDLTTEGVKNGESSHTPFRLTEKHFKNRSQPLKLPSLRLHRVLDLSRPDQVADDEVWKAGWWSPENDTAGRVRRGKGKERERGERPEVETEGLKLLRMNDGRIGWLVAPGCILVPGYLDPAGQLDLLRAALTRYTLPPNPLSLSTHYALPNDLFQKYIEESTEVIQPLHELRSAGPDTRAVDTKATQTTRSTTSSRTTIETEPGAVVGYEEILAKNKLGLVDQPSDKLKPKRAEELMKEIRWANLGWVYQWTTKAYDFTPDVPIPFPADLRDICKDVVRSTPWDEVFETKGPEDYAAWEKDYGPDTGIVNFYQLNDTLMAHVDRAELDPSRPLVSISLGHAAVFLLGSQSRYDPPRPIILRSGDVLIMSGKGRQFYHGVPRILEGTLPAAFQINDGDDVETKGIKRWISTARMNINARQVFPPGFKRPG</sequence>
<comment type="caution">
    <text evidence="8">The sequence shown here is derived from an EMBL/GenBank/DDBJ whole genome shotgun (WGS) entry which is preliminary data.</text>
</comment>
<feature type="region of interest" description="Disordered" evidence="6">
    <location>
        <begin position="192"/>
        <end position="216"/>
    </location>
</feature>
<dbReference type="PANTHER" id="PTHR16557">
    <property type="entry name" value="ALKYLATED DNA REPAIR PROTEIN ALKB-RELATED"/>
    <property type="match status" value="1"/>
</dbReference>
<dbReference type="GO" id="GO:0046872">
    <property type="term" value="F:metal ion binding"/>
    <property type="evidence" value="ECO:0007669"/>
    <property type="project" value="UniProtKB-KW"/>
</dbReference>
<feature type="region of interest" description="Disordered" evidence="6">
    <location>
        <begin position="85"/>
        <end position="104"/>
    </location>
</feature>
<dbReference type="Pfam" id="PF13532">
    <property type="entry name" value="2OG-FeII_Oxy_2"/>
    <property type="match status" value="1"/>
</dbReference>
<evidence type="ECO:0000259" key="7">
    <source>
        <dbReference type="PROSITE" id="PS51471"/>
    </source>
</evidence>
<keyword evidence="9" id="KW-1185">Reference proteome</keyword>
<dbReference type="PANTHER" id="PTHR16557:SF2">
    <property type="entry name" value="NUCLEIC ACID DIOXYGENASE ALKBH1"/>
    <property type="match status" value="1"/>
</dbReference>
<feature type="compositionally biased region" description="Basic and acidic residues" evidence="6">
    <location>
        <begin position="95"/>
        <end position="104"/>
    </location>
</feature>
<evidence type="ECO:0000256" key="5">
    <source>
        <dbReference type="PIRSR" id="PIRSR604574-2"/>
    </source>
</evidence>
<evidence type="ECO:0000256" key="1">
    <source>
        <dbReference type="ARBA" id="ARBA00022723"/>
    </source>
</evidence>
<evidence type="ECO:0000256" key="2">
    <source>
        <dbReference type="ARBA" id="ARBA00022964"/>
    </source>
</evidence>
<dbReference type="AlphaFoldDB" id="A0AAD9FV05"/>
<feature type="binding site" evidence="5">
    <location>
        <position position="338"/>
    </location>
    <ligand>
        <name>Fe cation</name>
        <dbReference type="ChEBI" id="CHEBI:24875"/>
        <note>catalytic</note>
    </ligand>
</feature>
<keyword evidence="2" id="KW-0223">Dioxygenase</keyword>
<evidence type="ECO:0000256" key="4">
    <source>
        <dbReference type="ARBA" id="ARBA00023004"/>
    </source>
</evidence>
<evidence type="ECO:0000256" key="6">
    <source>
        <dbReference type="SAM" id="MobiDB-lite"/>
    </source>
</evidence>
<proteinExistence type="predicted"/>
<comment type="cofactor">
    <cofactor evidence="5">
        <name>Fe(2+)</name>
        <dbReference type="ChEBI" id="CHEBI:29033"/>
    </cofactor>
    <text evidence="5">Binds 1 Fe(2+) ion per subunit.</text>
</comment>
<accession>A0AAD9FV05</accession>
<dbReference type="InterPro" id="IPR027450">
    <property type="entry name" value="AlkB-like"/>
</dbReference>
<feature type="binding site" evidence="5">
    <location>
        <position position="340"/>
    </location>
    <ligand>
        <name>Fe cation</name>
        <dbReference type="ChEBI" id="CHEBI:24875"/>
        <note>catalytic</note>
    </ligand>
</feature>
<keyword evidence="3" id="KW-0560">Oxidoreductase</keyword>
<feature type="domain" description="Fe2OG dioxygenase" evidence="7">
    <location>
        <begin position="320"/>
        <end position="438"/>
    </location>
</feature>